<dbReference type="Proteomes" id="UP000247973">
    <property type="component" value="Unassembled WGS sequence"/>
</dbReference>
<dbReference type="OrthoDB" id="998140at2"/>
<dbReference type="AlphaFoldDB" id="A0A2V3PVR8"/>
<reference evidence="1 2" key="1">
    <citation type="submission" date="2018-03" db="EMBL/GenBank/DDBJ databases">
        <title>Genomic Encyclopedia of Archaeal and Bacterial Type Strains, Phase II (KMG-II): from individual species to whole genera.</title>
        <authorList>
            <person name="Goeker M."/>
        </authorList>
    </citation>
    <scope>NUCLEOTIDE SEQUENCE [LARGE SCALE GENOMIC DNA]</scope>
    <source>
        <strain evidence="1 2">DSM 100214</strain>
    </source>
</reference>
<comment type="caution">
    <text evidence="1">The sequence shown here is derived from an EMBL/GenBank/DDBJ whole genome shotgun (WGS) entry which is preliminary data.</text>
</comment>
<dbReference type="EMBL" id="QICL01000001">
    <property type="protein sequence ID" value="PXV69222.1"/>
    <property type="molecule type" value="Genomic_DNA"/>
</dbReference>
<organism evidence="1 2">
    <name type="scientific">Dysgonomonas alginatilytica</name>
    <dbReference type="NCBI Taxonomy" id="1605892"/>
    <lineage>
        <taxon>Bacteria</taxon>
        <taxon>Pseudomonadati</taxon>
        <taxon>Bacteroidota</taxon>
        <taxon>Bacteroidia</taxon>
        <taxon>Bacteroidales</taxon>
        <taxon>Dysgonomonadaceae</taxon>
        <taxon>Dysgonomonas</taxon>
    </lineage>
</organism>
<sequence length="89" mass="9362">MKTDLYTKTVLTVIAIFLGVLIFQNTSVISTVQAGTAATSPAPLPAAAQAAPVDVNIVQVAGVDLKLTTDYNFNSLSGIPVHIRYNSDK</sequence>
<dbReference type="RefSeq" id="WP_110309174.1">
    <property type="nucleotide sequence ID" value="NZ_QICL01000001.1"/>
</dbReference>
<gene>
    <name evidence="1" type="ORF">CLV62_101491</name>
</gene>
<name>A0A2V3PVR8_9BACT</name>
<protein>
    <submittedName>
        <fullName evidence="1">Uncharacterized protein</fullName>
    </submittedName>
</protein>
<keyword evidence="2" id="KW-1185">Reference proteome</keyword>
<proteinExistence type="predicted"/>
<evidence type="ECO:0000313" key="2">
    <source>
        <dbReference type="Proteomes" id="UP000247973"/>
    </source>
</evidence>
<evidence type="ECO:0000313" key="1">
    <source>
        <dbReference type="EMBL" id="PXV69222.1"/>
    </source>
</evidence>
<accession>A0A2V3PVR8</accession>